<evidence type="ECO:0000256" key="2">
    <source>
        <dbReference type="ARBA" id="ARBA00022980"/>
    </source>
</evidence>
<sequence length="647" mass="72281">MALSVARPLVTVYNDKNEATGTTVVLPSVFKAPIRPDVVNFVHDQMAKNKRQPYCVSDKAGHQTSAESWGTGRAVARIPRVRGGGTHRSGQGAFGNMCRGGRMASPTKPWRRWHRKINLNQRRYAMVSAIAASGVPALVMSKGHVINEVPEMPLVVSDKIQEYNKTKQAVVFLRRIKAWKDIEKVYKSRRFRAGKGKMRNRRRIQRRGPLIVYSKNEGIRRAFRNIPGVDLVNVSKLDLLKVAPGGHVGRFVIWTESAFKTLNALYGSWDKPSQLKKGYNLPQPKMANTDLTRLMKAEEILNVLRKPKKGVRRAVKKLNPLTNTRAMLKLNPFAAILKKEGILLAQKKIRERRAALSEKRTKDRAEVLAEKRGIPKDAAKADAKDAAKTDAKKGKGKKTTVKVVKPPQTKAQIARGANIKKARLLRKERLAKQGKITPKFVKIIKERTSTIKAARMKAKREKAEKTKRRWEKLEKIKKIKVAMEKKSMGKLDDNEKIPPLPKSKRVKKRIVNKMTPKAIALRDKIAKAKAFARKVRLARSLKLIKLKEKVKEAGLKQKAEAKALNAKRKAEAAEKKKAEAEARAARAKARSKAKPAAKKGGIKKDDKSKTVKAKDTKVAPSKGTTKAKAPQGKAPTKSKQKASPAKK</sequence>
<dbReference type="Pfam" id="PF14374">
    <property type="entry name" value="Ribos_L4_asso_C"/>
    <property type="match status" value="1"/>
</dbReference>
<name>A0AAN8PM94_POLSC</name>
<feature type="region of interest" description="Disordered" evidence="4">
    <location>
        <begin position="81"/>
        <end position="107"/>
    </location>
</feature>
<keyword evidence="3" id="KW-0687">Ribonucleoprotein</keyword>
<dbReference type="SUPFAM" id="SSF52166">
    <property type="entry name" value="Ribosomal protein L4"/>
    <property type="match status" value="1"/>
</dbReference>
<comment type="similarity">
    <text evidence="1">Belongs to the universal ribosomal protein uL4 family.</text>
</comment>
<feature type="region of interest" description="Disordered" evidence="4">
    <location>
        <begin position="565"/>
        <end position="647"/>
    </location>
</feature>
<accession>A0AAN8PM94</accession>
<evidence type="ECO:0000313" key="6">
    <source>
        <dbReference type="EMBL" id="KAK6639173.1"/>
    </source>
</evidence>
<dbReference type="FunFam" id="3.40.1370.10:FF:000002">
    <property type="entry name" value="60S ribosomal protein L4"/>
    <property type="match status" value="1"/>
</dbReference>
<dbReference type="Pfam" id="PF00573">
    <property type="entry name" value="Ribosomal_L4"/>
    <property type="match status" value="1"/>
</dbReference>
<evidence type="ECO:0000256" key="3">
    <source>
        <dbReference type="ARBA" id="ARBA00023274"/>
    </source>
</evidence>
<dbReference type="InterPro" id="IPR023574">
    <property type="entry name" value="Ribosomal_uL4_dom_sf"/>
</dbReference>
<feature type="compositionally biased region" description="Basic residues" evidence="4">
    <location>
        <begin position="585"/>
        <end position="601"/>
    </location>
</feature>
<dbReference type="Gene3D" id="3.40.1370.10">
    <property type="match status" value="1"/>
</dbReference>
<dbReference type="InterPro" id="IPR045240">
    <property type="entry name" value="Ribosomal_uL4_euk/arch"/>
</dbReference>
<reference evidence="6 7" key="1">
    <citation type="submission" date="2023-10" db="EMBL/GenBank/DDBJ databases">
        <title>Genomes of two closely related lineages of the louse Polyplax serrata with different host specificities.</title>
        <authorList>
            <person name="Martinu J."/>
            <person name="Tarabai H."/>
            <person name="Stefka J."/>
            <person name="Hypsa V."/>
        </authorList>
    </citation>
    <scope>NUCLEOTIDE SEQUENCE [LARGE SCALE GENOMIC DNA]</scope>
    <source>
        <strain evidence="6">HR10_N</strain>
    </source>
</reference>
<feature type="region of interest" description="Disordered" evidence="4">
    <location>
        <begin position="377"/>
        <end position="401"/>
    </location>
</feature>
<dbReference type="GO" id="GO:0003735">
    <property type="term" value="F:structural constituent of ribosome"/>
    <property type="evidence" value="ECO:0007669"/>
    <property type="project" value="InterPro"/>
</dbReference>
<feature type="compositionally biased region" description="Basic and acidic residues" evidence="4">
    <location>
        <begin position="568"/>
        <end position="584"/>
    </location>
</feature>
<organism evidence="6 7">
    <name type="scientific">Polyplax serrata</name>
    <name type="common">Common mouse louse</name>
    <dbReference type="NCBI Taxonomy" id="468196"/>
    <lineage>
        <taxon>Eukaryota</taxon>
        <taxon>Metazoa</taxon>
        <taxon>Ecdysozoa</taxon>
        <taxon>Arthropoda</taxon>
        <taxon>Hexapoda</taxon>
        <taxon>Insecta</taxon>
        <taxon>Pterygota</taxon>
        <taxon>Neoptera</taxon>
        <taxon>Paraneoptera</taxon>
        <taxon>Psocodea</taxon>
        <taxon>Troctomorpha</taxon>
        <taxon>Phthiraptera</taxon>
        <taxon>Anoplura</taxon>
        <taxon>Polyplacidae</taxon>
        <taxon>Polyplax</taxon>
    </lineage>
</organism>
<dbReference type="GO" id="GO:1990904">
    <property type="term" value="C:ribonucleoprotein complex"/>
    <property type="evidence" value="ECO:0007669"/>
    <property type="project" value="UniProtKB-KW"/>
</dbReference>
<evidence type="ECO:0000256" key="4">
    <source>
        <dbReference type="SAM" id="MobiDB-lite"/>
    </source>
</evidence>
<feature type="compositionally biased region" description="Basic and acidic residues" evidence="4">
    <location>
        <begin position="602"/>
        <end position="617"/>
    </location>
</feature>
<protein>
    <recommendedName>
        <fullName evidence="5">Large ribosomal subunit protein uL4 C-terminal domain-containing protein</fullName>
    </recommendedName>
</protein>
<proteinExistence type="inferred from homology"/>
<evidence type="ECO:0000256" key="1">
    <source>
        <dbReference type="ARBA" id="ARBA00010528"/>
    </source>
</evidence>
<dbReference type="Proteomes" id="UP001372834">
    <property type="component" value="Unassembled WGS sequence"/>
</dbReference>
<comment type="caution">
    <text evidence="6">The sequence shown here is derived from an EMBL/GenBank/DDBJ whole genome shotgun (WGS) entry which is preliminary data.</text>
</comment>
<feature type="compositionally biased region" description="Basic residues" evidence="4">
    <location>
        <begin position="636"/>
        <end position="647"/>
    </location>
</feature>
<dbReference type="GO" id="GO:0006412">
    <property type="term" value="P:translation"/>
    <property type="evidence" value="ECO:0007669"/>
    <property type="project" value="InterPro"/>
</dbReference>
<feature type="domain" description="Large ribosomal subunit protein uL4 C-terminal" evidence="5">
    <location>
        <begin position="277"/>
        <end position="348"/>
    </location>
</feature>
<dbReference type="InterPro" id="IPR025755">
    <property type="entry name" value="Ribos_uL4_C_dom"/>
</dbReference>
<dbReference type="AlphaFoldDB" id="A0AAN8PM94"/>
<dbReference type="EMBL" id="JAWJWE010000003">
    <property type="protein sequence ID" value="KAK6639173.1"/>
    <property type="molecule type" value="Genomic_DNA"/>
</dbReference>
<dbReference type="GO" id="GO:0005840">
    <property type="term" value="C:ribosome"/>
    <property type="evidence" value="ECO:0007669"/>
    <property type="project" value="UniProtKB-KW"/>
</dbReference>
<gene>
    <name evidence="6" type="ORF">RUM43_007443</name>
</gene>
<dbReference type="InterPro" id="IPR002136">
    <property type="entry name" value="Ribosomal_uL4"/>
</dbReference>
<feature type="compositionally biased region" description="Basic and acidic residues" evidence="4">
    <location>
        <begin position="377"/>
        <end position="393"/>
    </location>
</feature>
<keyword evidence="2" id="KW-0689">Ribosomal protein</keyword>
<dbReference type="PANTHER" id="PTHR19431">
    <property type="entry name" value="60S RIBOSOMAL PROTEIN L4"/>
    <property type="match status" value="1"/>
</dbReference>
<evidence type="ECO:0000313" key="7">
    <source>
        <dbReference type="Proteomes" id="UP001372834"/>
    </source>
</evidence>
<evidence type="ECO:0000259" key="5">
    <source>
        <dbReference type="Pfam" id="PF14374"/>
    </source>
</evidence>